<dbReference type="Gene3D" id="3.40.190.10">
    <property type="entry name" value="Periplasmic binding protein-like II"/>
    <property type="match status" value="2"/>
</dbReference>
<keyword evidence="2" id="KW-1133">Transmembrane helix</keyword>
<evidence type="ECO:0000256" key="1">
    <source>
        <dbReference type="ARBA" id="ARBA00022729"/>
    </source>
</evidence>
<dbReference type="SUPFAM" id="SSF53850">
    <property type="entry name" value="Periplasmic binding protein-like II"/>
    <property type="match status" value="1"/>
</dbReference>
<dbReference type="Pfam" id="PF13343">
    <property type="entry name" value="SBP_bac_6"/>
    <property type="match status" value="1"/>
</dbReference>
<accession>A0A7X0H9F0</accession>
<reference evidence="3 4" key="1">
    <citation type="submission" date="2020-08" db="EMBL/GenBank/DDBJ databases">
        <title>Genomic Encyclopedia of Type Strains, Phase IV (KMG-IV): sequencing the most valuable type-strain genomes for metagenomic binning, comparative biology and taxonomic classification.</title>
        <authorList>
            <person name="Goeker M."/>
        </authorList>
    </citation>
    <scope>NUCLEOTIDE SEQUENCE [LARGE SCALE GENOMIC DNA]</scope>
    <source>
        <strain evidence="3 4">DSM 103725</strain>
    </source>
</reference>
<dbReference type="RefSeq" id="WP_184679104.1">
    <property type="nucleotide sequence ID" value="NZ_JACHGY010000001.1"/>
</dbReference>
<dbReference type="AlphaFoldDB" id="A0A7X0H9F0"/>
<dbReference type="PANTHER" id="PTHR30006">
    <property type="entry name" value="THIAMINE-BINDING PERIPLASMIC PROTEIN-RELATED"/>
    <property type="match status" value="1"/>
</dbReference>
<evidence type="ECO:0000313" key="3">
    <source>
        <dbReference type="EMBL" id="MBB6431651.1"/>
    </source>
</evidence>
<keyword evidence="4" id="KW-1185">Reference proteome</keyword>
<organism evidence="3 4">
    <name type="scientific">Algisphaera agarilytica</name>
    <dbReference type="NCBI Taxonomy" id="1385975"/>
    <lineage>
        <taxon>Bacteria</taxon>
        <taxon>Pseudomonadati</taxon>
        <taxon>Planctomycetota</taxon>
        <taxon>Phycisphaerae</taxon>
        <taxon>Phycisphaerales</taxon>
        <taxon>Phycisphaeraceae</taxon>
        <taxon>Algisphaera</taxon>
    </lineage>
</organism>
<feature type="transmembrane region" description="Helical" evidence="2">
    <location>
        <begin position="5"/>
        <end position="24"/>
    </location>
</feature>
<keyword evidence="2" id="KW-0812">Transmembrane</keyword>
<evidence type="ECO:0000256" key="2">
    <source>
        <dbReference type="SAM" id="Phobius"/>
    </source>
</evidence>
<protein>
    <submittedName>
        <fullName evidence="3">ABC-type Fe3+ transport system substrate-binding protein</fullName>
    </submittedName>
</protein>
<proteinExistence type="predicted"/>
<dbReference type="Proteomes" id="UP000541810">
    <property type="component" value="Unassembled WGS sequence"/>
</dbReference>
<gene>
    <name evidence="3" type="ORF">HNQ40_003457</name>
</gene>
<dbReference type="PANTHER" id="PTHR30006:SF24">
    <property type="entry name" value="SLL0237 PROTEIN"/>
    <property type="match status" value="1"/>
</dbReference>
<name>A0A7X0H9F0_9BACT</name>
<dbReference type="EMBL" id="JACHGY010000001">
    <property type="protein sequence ID" value="MBB6431651.1"/>
    <property type="molecule type" value="Genomic_DNA"/>
</dbReference>
<comment type="caution">
    <text evidence="3">The sequence shown here is derived from an EMBL/GenBank/DDBJ whole genome shotgun (WGS) entry which is preliminary data.</text>
</comment>
<evidence type="ECO:0000313" key="4">
    <source>
        <dbReference type="Proteomes" id="UP000541810"/>
    </source>
</evidence>
<keyword evidence="1" id="KW-0732">Signal</keyword>
<sequence>MREHLAKIVIVTLMLLVVGVPFLLRPNDASGKLTDSDGAGERLIIYTPHNEQIRLEMSHAFNAWRGEQGLSPVKFDWRASGGTSDLRKTILAQFEAKAKKSQEDSGIGADLFFGGGEYDHNKLASGLKIKRDGEEVKIAVAVPADIPQAVLDEAFPQALIGGEQLYHPDKLWIGTALSSFGIVYNRDLLVMLDLKEPTTWADLTDPAYQNWVALADPGHSGSIGATFNTLLKRTGWTEGWAVMRRVFANARYFASAASKVPVDVSSGEAAAGMCIDFYGRTQAGAIAAAGWSGDTEGQGMSRVGYADPVVDGKSMTATTADPVSLLRGAPHRETAEQFITWLLSKESQRLWQAKLDTEGGPIRYELRRQPIRADLYTAEEKATWSDPQIDPYPTAVPIMPGMPDFFSAVSPVSQAMAIDVHQDLIAAWRAILRTPDDHPDKPEMLRLFDEMPPELTLTWPDEELANDWQSAVGDVDHPRHSEAAGVLADFMDRFRGRDDDQKLKDKLAWTLFFRDNYRQIASMGR</sequence>
<keyword evidence="2" id="KW-0472">Membrane</keyword>